<dbReference type="Gene3D" id="3.20.20.30">
    <property type="entry name" value="Luciferase-like domain"/>
    <property type="match status" value="1"/>
</dbReference>
<dbReference type="NCBIfam" id="TIGR03571">
    <property type="entry name" value="lucif_BA3436"/>
    <property type="match status" value="1"/>
</dbReference>
<dbReference type="AlphaFoldDB" id="A0A1H1FCJ6"/>
<name>A0A1H1FCJ6_9FLAO</name>
<feature type="domain" description="Luciferase-like" evidence="5">
    <location>
        <begin position="31"/>
        <end position="238"/>
    </location>
</feature>
<evidence type="ECO:0000256" key="4">
    <source>
        <dbReference type="ARBA" id="ARBA00023033"/>
    </source>
</evidence>
<dbReference type="OrthoDB" id="7239898at2"/>
<evidence type="ECO:0000259" key="5">
    <source>
        <dbReference type="Pfam" id="PF00296"/>
    </source>
</evidence>
<dbReference type="InterPro" id="IPR020020">
    <property type="entry name" value="Luciferase-type_oxidoreductase"/>
</dbReference>
<evidence type="ECO:0000256" key="1">
    <source>
        <dbReference type="ARBA" id="ARBA00022630"/>
    </source>
</evidence>
<dbReference type="GO" id="GO:0004497">
    <property type="term" value="F:monooxygenase activity"/>
    <property type="evidence" value="ECO:0007669"/>
    <property type="project" value="UniProtKB-KW"/>
</dbReference>
<evidence type="ECO:0000313" key="7">
    <source>
        <dbReference type="Proteomes" id="UP000199627"/>
    </source>
</evidence>
<keyword evidence="3" id="KW-0560">Oxidoreductase</keyword>
<accession>A0A1H1FCJ6</accession>
<dbReference type="STRING" id="311333.SAMN05421664_2970"/>
<dbReference type="PANTHER" id="PTHR30011">
    <property type="entry name" value="ALKANESULFONATE MONOOXYGENASE-RELATED"/>
    <property type="match status" value="1"/>
</dbReference>
<dbReference type="Proteomes" id="UP000199627">
    <property type="component" value="Unassembled WGS sequence"/>
</dbReference>
<gene>
    <name evidence="6" type="ORF">SAMN05421664_2970</name>
</gene>
<evidence type="ECO:0000313" key="6">
    <source>
        <dbReference type="EMBL" id="SDQ98176.1"/>
    </source>
</evidence>
<evidence type="ECO:0000256" key="2">
    <source>
        <dbReference type="ARBA" id="ARBA00022643"/>
    </source>
</evidence>
<dbReference type="InterPro" id="IPR011251">
    <property type="entry name" value="Luciferase-like_dom"/>
</dbReference>
<dbReference type="RefSeq" id="WP_089756496.1">
    <property type="nucleotide sequence ID" value="NZ_FNKL01000004.1"/>
</dbReference>
<keyword evidence="1" id="KW-0285">Flavoprotein</keyword>
<dbReference type="InterPro" id="IPR036661">
    <property type="entry name" value="Luciferase-like_sf"/>
</dbReference>
<evidence type="ECO:0000256" key="3">
    <source>
        <dbReference type="ARBA" id="ARBA00023002"/>
    </source>
</evidence>
<sequence>MLSLSKQPFTEQPGFKRTYQPNKLTLGLFYPIEAYQGEAPTMENHIEIAQQAEDAGFAALWIRDVPLRDPNFGDLGQIYDPFVYLGFLAAKTKNIALATGAIVLPIRNPLHLAKAATSIDQLSGGRLLLGLASGDRPVEFPAFGVDMNERGEIFREYFEVLRKFQKTSFETIEWSGGLLSRADMVPKPVTQEVPLLITGHSQQLLDWIATNGHGWVSYPRSPEQQKNIIQEYRSAVQRNCGTQFKPFSQSLYIDLSTQPDAPVQPIHLGYKMGRNELLKLLELLESIGVNHVILSLKYSQRAASEVIEELRKYIVPRFPSIMK</sequence>
<dbReference type="Pfam" id="PF00296">
    <property type="entry name" value="Bac_luciferase"/>
    <property type="match status" value="1"/>
</dbReference>
<organism evidence="6 7">
    <name type="scientific">Chryseobacterium soldanellicola</name>
    <dbReference type="NCBI Taxonomy" id="311333"/>
    <lineage>
        <taxon>Bacteria</taxon>
        <taxon>Pseudomonadati</taxon>
        <taxon>Bacteroidota</taxon>
        <taxon>Flavobacteriia</taxon>
        <taxon>Flavobacteriales</taxon>
        <taxon>Weeksellaceae</taxon>
        <taxon>Chryseobacterium group</taxon>
        <taxon>Chryseobacterium</taxon>
    </lineage>
</organism>
<reference evidence="7" key="1">
    <citation type="submission" date="2016-10" db="EMBL/GenBank/DDBJ databases">
        <authorList>
            <person name="Varghese N."/>
            <person name="Submissions S."/>
        </authorList>
    </citation>
    <scope>NUCLEOTIDE SEQUENCE [LARGE SCALE GENOMIC DNA]</scope>
    <source>
        <strain evidence="7">DSM 17072</strain>
    </source>
</reference>
<keyword evidence="7" id="KW-1185">Reference proteome</keyword>
<keyword evidence="2" id="KW-0288">FMN</keyword>
<dbReference type="EMBL" id="FNKL01000004">
    <property type="protein sequence ID" value="SDQ98176.1"/>
    <property type="molecule type" value="Genomic_DNA"/>
</dbReference>
<dbReference type="GO" id="GO:0016705">
    <property type="term" value="F:oxidoreductase activity, acting on paired donors, with incorporation or reduction of molecular oxygen"/>
    <property type="evidence" value="ECO:0007669"/>
    <property type="project" value="InterPro"/>
</dbReference>
<dbReference type="InterPro" id="IPR051260">
    <property type="entry name" value="Diverse_substr_monoxygenases"/>
</dbReference>
<dbReference type="PANTHER" id="PTHR30011:SF16">
    <property type="entry name" value="C2H2 FINGER DOMAIN TRANSCRIPTION FACTOR (EUROFUNG)-RELATED"/>
    <property type="match status" value="1"/>
</dbReference>
<keyword evidence="4" id="KW-0503">Monooxygenase</keyword>
<proteinExistence type="predicted"/>
<dbReference type="SUPFAM" id="SSF51679">
    <property type="entry name" value="Bacterial luciferase-like"/>
    <property type="match status" value="1"/>
</dbReference>
<protein>
    <submittedName>
        <fullName evidence="6">Luciferase-type oxidoreductase, BA3436 family</fullName>
    </submittedName>
</protein>